<feature type="compositionally biased region" description="Low complexity" evidence="1">
    <location>
        <begin position="201"/>
        <end position="211"/>
    </location>
</feature>
<name>A0A1V8SYY6_9PEZI</name>
<gene>
    <name evidence="2" type="ORF">B0A48_10842</name>
</gene>
<feature type="compositionally biased region" description="Polar residues" evidence="1">
    <location>
        <begin position="114"/>
        <end position="126"/>
    </location>
</feature>
<protein>
    <recommendedName>
        <fullName evidence="4">REJ domain-containing protein</fullName>
    </recommendedName>
</protein>
<feature type="compositionally biased region" description="Basic and acidic residues" evidence="1">
    <location>
        <begin position="347"/>
        <end position="356"/>
    </location>
</feature>
<feature type="compositionally biased region" description="Polar residues" evidence="1">
    <location>
        <begin position="212"/>
        <end position="227"/>
    </location>
</feature>
<dbReference type="InParanoid" id="A0A1V8SYY6"/>
<dbReference type="EMBL" id="NAJO01000022">
    <property type="protein sequence ID" value="OQO04231.1"/>
    <property type="molecule type" value="Genomic_DNA"/>
</dbReference>
<feature type="compositionally biased region" description="Low complexity" evidence="1">
    <location>
        <begin position="137"/>
        <end position="147"/>
    </location>
</feature>
<feature type="region of interest" description="Disordered" evidence="1">
    <location>
        <begin position="24"/>
        <end position="227"/>
    </location>
</feature>
<feature type="region of interest" description="Disordered" evidence="1">
    <location>
        <begin position="259"/>
        <end position="368"/>
    </location>
</feature>
<sequence>MAYATAQSDEVLRHTIPQHVPSMASRSVSFDTRVRSEDSWVEIGSQPSSSSLSSINDEVVATGPQVQHGPAQRRRRLLRPTAPSGLQILARSPSTGTASSQEEYEESESESDRVMTSSGEVPQAQSGAARGSPAHQVTDVSSTAVADSSDDENRTAVNYPLANNDACFTPQPNAFSHPPSGGQMRTASQPVPGSYFPPSRPGTSRSSTRQSMPNTHTHSSHHMPQNILSPSYNAALQHDEALRASLSTLLSCAAAARSLKSDTVAKRPTPATTQPARPTRIEPISFRLVPESALPNNAQTSKPIDLAEPLFRPTIRRTSTSTTSTSAQHPPTDLSALRPPQNRRSRPREQSKDHASPRKKPRRSSSLDELSPTLLTWVASVGVVVVLSALSFSAGYAVGKEAGLLEASEAGVLGARGCAAEVGGGARRGMGLRRTLARGSVQV</sequence>
<evidence type="ECO:0008006" key="4">
    <source>
        <dbReference type="Google" id="ProtNLM"/>
    </source>
</evidence>
<proteinExistence type="predicted"/>
<evidence type="ECO:0000313" key="2">
    <source>
        <dbReference type="EMBL" id="OQO04231.1"/>
    </source>
</evidence>
<evidence type="ECO:0000256" key="1">
    <source>
        <dbReference type="SAM" id="MobiDB-lite"/>
    </source>
</evidence>
<accession>A0A1V8SYY6</accession>
<reference evidence="3" key="1">
    <citation type="submission" date="2017-03" db="EMBL/GenBank/DDBJ databases">
        <title>Genomes of endolithic fungi from Antarctica.</title>
        <authorList>
            <person name="Coleine C."/>
            <person name="Masonjones S."/>
            <person name="Stajich J.E."/>
        </authorList>
    </citation>
    <scope>NUCLEOTIDE SEQUENCE [LARGE SCALE GENOMIC DNA]</scope>
    <source>
        <strain evidence="3">CCFEE 5527</strain>
    </source>
</reference>
<feature type="compositionally biased region" description="Low complexity" evidence="1">
    <location>
        <begin position="266"/>
        <end position="278"/>
    </location>
</feature>
<evidence type="ECO:0000313" key="3">
    <source>
        <dbReference type="Proteomes" id="UP000192596"/>
    </source>
</evidence>
<dbReference type="Proteomes" id="UP000192596">
    <property type="component" value="Unassembled WGS sequence"/>
</dbReference>
<comment type="caution">
    <text evidence="2">The sequence shown here is derived from an EMBL/GenBank/DDBJ whole genome shotgun (WGS) entry which is preliminary data.</text>
</comment>
<feature type="compositionally biased region" description="Low complexity" evidence="1">
    <location>
        <begin position="45"/>
        <end position="54"/>
    </location>
</feature>
<organism evidence="2 3">
    <name type="scientific">Cryoendolithus antarcticus</name>
    <dbReference type="NCBI Taxonomy" id="1507870"/>
    <lineage>
        <taxon>Eukaryota</taxon>
        <taxon>Fungi</taxon>
        <taxon>Dikarya</taxon>
        <taxon>Ascomycota</taxon>
        <taxon>Pezizomycotina</taxon>
        <taxon>Dothideomycetes</taxon>
        <taxon>Dothideomycetidae</taxon>
        <taxon>Cladosporiales</taxon>
        <taxon>Cladosporiaceae</taxon>
        <taxon>Cryoendolithus</taxon>
    </lineage>
</organism>
<dbReference type="OrthoDB" id="5413188at2759"/>
<dbReference type="AlphaFoldDB" id="A0A1V8SYY6"/>
<dbReference type="STRING" id="1507870.A0A1V8SYY6"/>
<keyword evidence="3" id="KW-1185">Reference proteome</keyword>